<dbReference type="Proteomes" id="UP001241747">
    <property type="component" value="Unassembled WGS sequence"/>
</dbReference>
<evidence type="ECO:0000313" key="8">
    <source>
        <dbReference type="EMBL" id="MDQ0504989.1"/>
    </source>
</evidence>
<name>A0ABU0LCZ6_XANAG</name>
<keyword evidence="3" id="KW-1003">Cell membrane</keyword>
<evidence type="ECO:0000313" key="9">
    <source>
        <dbReference type="Proteomes" id="UP001241747"/>
    </source>
</evidence>
<proteinExistence type="inferred from homology"/>
<comment type="caution">
    <text evidence="8">The sequence shown here is derived from an EMBL/GenBank/DDBJ whole genome shotgun (WGS) entry which is preliminary data.</text>
</comment>
<evidence type="ECO:0000256" key="2">
    <source>
        <dbReference type="ARBA" id="ARBA00006679"/>
    </source>
</evidence>
<comment type="subcellular location">
    <subcellularLocation>
        <location evidence="1">Cell membrane</location>
        <topology evidence="1">Multi-pass membrane protein</topology>
    </subcellularLocation>
</comment>
<evidence type="ECO:0000256" key="6">
    <source>
        <dbReference type="ARBA" id="ARBA00023136"/>
    </source>
</evidence>
<protein>
    <submittedName>
        <fullName evidence="8">Oxidoreductase</fullName>
    </submittedName>
</protein>
<evidence type="ECO:0000256" key="5">
    <source>
        <dbReference type="ARBA" id="ARBA00022989"/>
    </source>
</evidence>
<keyword evidence="9" id="KW-1185">Reference proteome</keyword>
<evidence type="ECO:0000256" key="7">
    <source>
        <dbReference type="SAM" id="Phobius"/>
    </source>
</evidence>
<dbReference type="EMBL" id="JAUSVY010000003">
    <property type="protein sequence ID" value="MDQ0504989.1"/>
    <property type="molecule type" value="Genomic_DNA"/>
</dbReference>
<comment type="similarity">
    <text evidence="2">Belongs to the DoxX family.</text>
</comment>
<feature type="transmembrane region" description="Helical" evidence="7">
    <location>
        <begin position="75"/>
        <end position="94"/>
    </location>
</feature>
<evidence type="ECO:0000256" key="4">
    <source>
        <dbReference type="ARBA" id="ARBA00022692"/>
    </source>
</evidence>
<keyword evidence="6 7" id="KW-0472">Membrane</keyword>
<keyword evidence="5 7" id="KW-1133">Transmembrane helix</keyword>
<sequence>MLSNDFFDVWRPRVLSVLRIAAALMFLAHGTAKLFAFPQVAMFANLQLFSLFGLAGAIELLGGVLLALGLFTRPVAFILSGQMAVAYFLIHAPQNFFPILNGGELAALYSFVFLYFAVAGGGAWSLDALRKAA</sequence>
<evidence type="ECO:0000256" key="3">
    <source>
        <dbReference type="ARBA" id="ARBA00022475"/>
    </source>
</evidence>
<accession>A0ABU0LCZ6</accession>
<dbReference type="InterPro" id="IPR032808">
    <property type="entry name" value="DoxX"/>
</dbReference>
<dbReference type="PANTHER" id="PTHR33452">
    <property type="entry name" value="OXIDOREDUCTASE CATD-RELATED"/>
    <property type="match status" value="1"/>
</dbReference>
<organism evidence="8 9">
    <name type="scientific">Xanthobacter agilis</name>
    <dbReference type="NCBI Taxonomy" id="47492"/>
    <lineage>
        <taxon>Bacteria</taxon>
        <taxon>Pseudomonadati</taxon>
        <taxon>Pseudomonadota</taxon>
        <taxon>Alphaproteobacteria</taxon>
        <taxon>Hyphomicrobiales</taxon>
        <taxon>Xanthobacteraceae</taxon>
        <taxon>Xanthobacter</taxon>
    </lineage>
</organism>
<dbReference type="Pfam" id="PF07681">
    <property type="entry name" value="DoxX"/>
    <property type="match status" value="1"/>
</dbReference>
<feature type="transmembrane region" description="Helical" evidence="7">
    <location>
        <begin position="46"/>
        <end position="68"/>
    </location>
</feature>
<dbReference type="InterPro" id="IPR051907">
    <property type="entry name" value="DoxX-like_oxidoreductase"/>
</dbReference>
<feature type="transmembrane region" description="Helical" evidence="7">
    <location>
        <begin position="106"/>
        <end position="126"/>
    </location>
</feature>
<dbReference type="PANTHER" id="PTHR33452:SF4">
    <property type="entry name" value="BLL4328 PROTEIN"/>
    <property type="match status" value="1"/>
</dbReference>
<gene>
    <name evidence="8" type="ORF">QOZ94_001771</name>
</gene>
<evidence type="ECO:0000256" key="1">
    <source>
        <dbReference type="ARBA" id="ARBA00004651"/>
    </source>
</evidence>
<dbReference type="RefSeq" id="WP_237344636.1">
    <property type="nucleotide sequence ID" value="NZ_JABWGX010000005.1"/>
</dbReference>
<keyword evidence="4 7" id="KW-0812">Transmembrane</keyword>
<reference evidence="8 9" key="1">
    <citation type="submission" date="2023-07" db="EMBL/GenBank/DDBJ databases">
        <title>Genomic Encyclopedia of Type Strains, Phase IV (KMG-IV): sequencing the most valuable type-strain genomes for metagenomic binning, comparative biology and taxonomic classification.</title>
        <authorList>
            <person name="Goeker M."/>
        </authorList>
    </citation>
    <scope>NUCLEOTIDE SEQUENCE [LARGE SCALE GENOMIC DNA]</scope>
    <source>
        <strain evidence="8 9">DSM 3770</strain>
    </source>
</reference>